<gene>
    <name evidence="2" type="ORF">Pmar_PMAR022500</name>
</gene>
<dbReference type="OMA" id="CTERKAQ"/>
<dbReference type="AlphaFoldDB" id="C5KNF2"/>
<proteinExistence type="predicted"/>
<name>C5KNF2_PERM5</name>
<dbReference type="EMBL" id="GG674604">
    <property type="protein sequence ID" value="EER13967.1"/>
    <property type="molecule type" value="Genomic_DNA"/>
</dbReference>
<dbReference type="Proteomes" id="UP000007800">
    <property type="component" value="Unassembled WGS sequence"/>
</dbReference>
<dbReference type="OrthoDB" id="427910at2759"/>
<protein>
    <recommendedName>
        <fullName evidence="1">25S rRNA (uridine-N(3))-methyltransferase BMT5-like domain-containing protein</fullName>
    </recommendedName>
</protein>
<organism evidence="3">
    <name type="scientific">Perkinsus marinus (strain ATCC 50983 / TXsc)</name>
    <dbReference type="NCBI Taxonomy" id="423536"/>
    <lineage>
        <taxon>Eukaryota</taxon>
        <taxon>Sar</taxon>
        <taxon>Alveolata</taxon>
        <taxon>Perkinsozoa</taxon>
        <taxon>Perkinsea</taxon>
        <taxon>Perkinsida</taxon>
        <taxon>Perkinsidae</taxon>
        <taxon>Perkinsus</taxon>
    </lineage>
</organism>
<dbReference type="RefSeq" id="XP_002782172.1">
    <property type="nucleotide sequence ID" value="XM_002782126.1"/>
</dbReference>
<dbReference type="GO" id="GO:0005737">
    <property type="term" value="C:cytoplasm"/>
    <property type="evidence" value="ECO:0007669"/>
    <property type="project" value="TreeGrafter"/>
</dbReference>
<accession>C5KNF2</accession>
<dbReference type="GeneID" id="9059683"/>
<dbReference type="Pfam" id="PF10354">
    <property type="entry name" value="BMT5-like"/>
    <property type="match status" value="1"/>
</dbReference>
<reference evidence="2 3" key="1">
    <citation type="submission" date="2008-07" db="EMBL/GenBank/DDBJ databases">
        <authorList>
            <person name="El-Sayed N."/>
            <person name="Caler E."/>
            <person name="Inman J."/>
            <person name="Amedeo P."/>
            <person name="Hass B."/>
            <person name="Wortman J."/>
        </authorList>
    </citation>
    <scope>NUCLEOTIDE SEQUENCE [LARGE SCALE GENOMIC DNA]</scope>
    <source>
        <strain evidence="3">ATCC 50983 / TXsc</strain>
    </source>
</reference>
<evidence type="ECO:0000259" key="1">
    <source>
        <dbReference type="Pfam" id="PF10354"/>
    </source>
</evidence>
<dbReference type="GO" id="GO:0070475">
    <property type="term" value="P:rRNA base methylation"/>
    <property type="evidence" value="ECO:0007669"/>
    <property type="project" value="InterPro"/>
</dbReference>
<dbReference type="InterPro" id="IPR019446">
    <property type="entry name" value="BMT5-like"/>
</dbReference>
<evidence type="ECO:0000313" key="2">
    <source>
        <dbReference type="EMBL" id="EER13967.1"/>
    </source>
</evidence>
<sequence length="251" mass="28360">MATKTVLILGDGDFSFSASLGAALHSSEEKRHAAVLSSYLGIDPDDSKVRLLCTSFDTIEELYKKYGRPVETNLDILRGYNIPVRHGVDAVRLPEQMQGELFDVIIWNHPHLGVEDAKLHEVLMAHFAHSARRSLHEKGRILLCLVEGQAKRWNLIKSASLNGLHLLTKPRPFPLELFPSFRMVRNKTNQTFKNHQTQRQWVPGGNDAEVESMFSTLEFVDSRALGQHQLFCTERKAQEDLQSNQDGKSSS</sequence>
<dbReference type="PANTHER" id="PTHR11538:SF26">
    <property type="entry name" value="FERREDOXIN-FOLD ANTICODON-BINDING DOMAIN-CONTAINING PROTEIN 1"/>
    <property type="match status" value="1"/>
</dbReference>
<evidence type="ECO:0000313" key="3">
    <source>
        <dbReference type="Proteomes" id="UP000007800"/>
    </source>
</evidence>
<feature type="domain" description="25S rRNA (uridine-N(3))-methyltransferase BMT5-like" evidence="1">
    <location>
        <begin position="7"/>
        <end position="183"/>
    </location>
</feature>
<dbReference type="PANTHER" id="PTHR11538">
    <property type="entry name" value="PHENYLALANYL-TRNA SYNTHETASE"/>
    <property type="match status" value="1"/>
</dbReference>
<dbReference type="GO" id="GO:0070042">
    <property type="term" value="F:rRNA (uridine-N3-)-methyltransferase activity"/>
    <property type="evidence" value="ECO:0007669"/>
    <property type="project" value="InterPro"/>
</dbReference>
<dbReference type="InParanoid" id="C5KNF2"/>
<keyword evidence="3" id="KW-1185">Reference proteome</keyword>